<sequence>MKRSNIIVLIALIVLLILLTLIGWFSYRPEPMILQGQVEATEIKVSSKLTARIDKKLVRKGMDVKKGDTLLWLYSPEVEAKLQQAKAARNAASAQNLKAEKGAREEQIRAARNVWLKAKAAAELMEKTFERINNLYMDGVVPAQKRDEAETQMKAAQLTEQAAKSNYDMALAGTREEDKLAAQALVQQADGAVSEVEAYLKERILVAPIDGEIANVLAEQGELIAAGFPVISIIDLNDVWVTFHLKEELLSAMPKGTRFFATVPALGNEKIEFEVSYLHPMGDFATWSATKTSGDFDMKTFEVRAVPVKPVEGLRPGMSVLLNYDELTNQ</sequence>
<evidence type="ECO:0000313" key="4">
    <source>
        <dbReference type="Proteomes" id="UP000181976"/>
    </source>
</evidence>
<keyword evidence="1" id="KW-0812">Transmembrane</keyword>
<keyword evidence="1" id="KW-1133">Transmembrane helix</keyword>
<name>A0A1I1UPW6_9BACT</name>
<feature type="transmembrane region" description="Helical" evidence="1">
    <location>
        <begin position="7"/>
        <end position="27"/>
    </location>
</feature>
<evidence type="ECO:0000259" key="2">
    <source>
        <dbReference type="Pfam" id="PF25881"/>
    </source>
</evidence>
<protein>
    <submittedName>
        <fullName evidence="3">HlyD family secretion protein</fullName>
    </submittedName>
</protein>
<dbReference type="InParanoid" id="A0A1I1UPW6"/>
<gene>
    <name evidence="3" type="ORF">SAMN05444380_101156</name>
</gene>
<organism evidence="3 4">
    <name type="scientific">Thermophagus xiamenensis</name>
    <dbReference type="NCBI Taxonomy" id="385682"/>
    <lineage>
        <taxon>Bacteria</taxon>
        <taxon>Pseudomonadati</taxon>
        <taxon>Bacteroidota</taxon>
        <taxon>Bacteroidia</taxon>
        <taxon>Marinilabiliales</taxon>
        <taxon>Marinilabiliaceae</taxon>
        <taxon>Thermophagus</taxon>
    </lineage>
</organism>
<dbReference type="PANTHER" id="PTHR30438:SF1">
    <property type="entry name" value="36 KDA ANTIGEN"/>
    <property type="match status" value="1"/>
</dbReference>
<dbReference type="AlphaFoldDB" id="A0A1I1UPW6"/>
<dbReference type="OrthoDB" id="9793801at2"/>
<dbReference type="EMBL" id="FONA01000001">
    <property type="protein sequence ID" value="SFD72779.1"/>
    <property type="molecule type" value="Genomic_DNA"/>
</dbReference>
<dbReference type="Pfam" id="PF25881">
    <property type="entry name" value="HH_YBHG"/>
    <property type="match status" value="1"/>
</dbReference>
<dbReference type="Gene3D" id="2.40.30.170">
    <property type="match status" value="1"/>
</dbReference>
<evidence type="ECO:0000313" key="3">
    <source>
        <dbReference type="EMBL" id="SFD72779.1"/>
    </source>
</evidence>
<proteinExistence type="predicted"/>
<accession>A0A1I1UPW6</accession>
<dbReference type="RefSeq" id="WP_010526937.1">
    <property type="nucleotide sequence ID" value="NZ_AFSL01000023.1"/>
</dbReference>
<evidence type="ECO:0000256" key="1">
    <source>
        <dbReference type="SAM" id="Phobius"/>
    </source>
</evidence>
<dbReference type="PANTHER" id="PTHR30438">
    <property type="entry name" value="36 KDA ANTIGEN-RELATED"/>
    <property type="match status" value="1"/>
</dbReference>
<reference evidence="3 4" key="1">
    <citation type="submission" date="2016-10" db="EMBL/GenBank/DDBJ databases">
        <authorList>
            <person name="de Groot N.N."/>
        </authorList>
    </citation>
    <scope>NUCLEOTIDE SEQUENCE [LARGE SCALE GENOMIC DNA]</scope>
    <source>
        <strain evidence="3 4">DSM 19012</strain>
    </source>
</reference>
<dbReference type="eggNOG" id="COG0845">
    <property type="taxonomic scope" value="Bacteria"/>
</dbReference>
<dbReference type="FunCoup" id="A0A1I1UPW6">
    <property type="interactions" value="216"/>
</dbReference>
<dbReference type="SUPFAM" id="SSF111369">
    <property type="entry name" value="HlyD-like secretion proteins"/>
    <property type="match status" value="2"/>
</dbReference>
<dbReference type="InterPro" id="IPR059052">
    <property type="entry name" value="HH_YbhG-like"/>
</dbReference>
<dbReference type="STRING" id="385682.SAMN05444380_101156"/>
<keyword evidence="4" id="KW-1185">Reference proteome</keyword>
<feature type="domain" description="YbhG-like alpha-helical hairpin" evidence="2">
    <location>
        <begin position="79"/>
        <end position="200"/>
    </location>
</feature>
<keyword evidence="1" id="KW-0472">Membrane</keyword>
<dbReference type="Gene3D" id="2.40.50.100">
    <property type="match status" value="1"/>
</dbReference>
<dbReference type="Proteomes" id="UP000181976">
    <property type="component" value="Unassembled WGS sequence"/>
</dbReference>